<dbReference type="Pfam" id="PF06168">
    <property type="entry name" value="DUF981"/>
    <property type="match status" value="1"/>
</dbReference>
<feature type="transmembrane region" description="Helical" evidence="1">
    <location>
        <begin position="17"/>
        <end position="37"/>
    </location>
</feature>
<gene>
    <name evidence="2" type="ORF">GJV77_08410</name>
</gene>
<evidence type="ECO:0000313" key="2">
    <source>
        <dbReference type="EMBL" id="MTH29936.1"/>
    </source>
</evidence>
<dbReference type="InterPro" id="IPR009324">
    <property type="entry name" value="DUF981"/>
</dbReference>
<keyword evidence="3" id="KW-1185">Reference proteome</keyword>
<keyword evidence="1" id="KW-0472">Membrane</keyword>
<feature type="transmembrane region" description="Helical" evidence="1">
    <location>
        <begin position="126"/>
        <end position="148"/>
    </location>
</feature>
<sequence>MEPLIIDWEQMPTYNTVMALASGAALLSIAAIGKNLISREKVNPQGWAINLFALAIILVTTGLHMTVVWPLAKYFPFDNIVFGEPSLVLGVLLLVIAFYFYKNRISIVEDSDSLKQVSADLRHFKYIMIGIGLGMIGIAFAGVIFQLFAAPKEEPISGMLADYPMVEAVCISLVYAGIGVASIITPFILERFATGDYENRLAKYGYILLQLVGWTWLLFGALNYFTHIGLIVNTMA</sequence>
<dbReference type="Proteomes" id="UP000488936">
    <property type="component" value="Unassembled WGS sequence"/>
</dbReference>
<evidence type="ECO:0000313" key="3">
    <source>
        <dbReference type="Proteomes" id="UP000488936"/>
    </source>
</evidence>
<proteinExistence type="predicted"/>
<comment type="caution">
    <text evidence="2">The sequence shown here is derived from an EMBL/GenBank/DDBJ whole genome shotgun (WGS) entry which is preliminary data.</text>
</comment>
<feature type="transmembrane region" description="Helical" evidence="1">
    <location>
        <begin position="168"/>
        <end position="189"/>
    </location>
</feature>
<evidence type="ECO:0000256" key="1">
    <source>
        <dbReference type="SAM" id="Phobius"/>
    </source>
</evidence>
<keyword evidence="1" id="KW-1133">Transmembrane helix</keyword>
<protein>
    <submittedName>
        <fullName evidence="2">DUF981 family protein</fullName>
    </submittedName>
</protein>
<name>A0A7K1GM68_9FLAO</name>
<feature type="transmembrane region" description="Helical" evidence="1">
    <location>
        <begin position="49"/>
        <end position="69"/>
    </location>
</feature>
<dbReference type="OrthoDB" id="1420765at2"/>
<dbReference type="RefSeq" id="WP_155035926.1">
    <property type="nucleotide sequence ID" value="NZ_JAYMMG010000030.1"/>
</dbReference>
<dbReference type="AlphaFoldDB" id="A0A7K1GM68"/>
<feature type="transmembrane region" description="Helical" evidence="1">
    <location>
        <begin position="201"/>
        <end position="225"/>
    </location>
</feature>
<reference evidence="2 3" key="1">
    <citation type="journal article" date="2006" name="Int. J. Syst. Evol. Microbiol.">
        <title>Myroides pelagicus sp. nov., isolated from seawater in Thailand.</title>
        <authorList>
            <person name="Yoon J."/>
            <person name="Maneerat S."/>
            <person name="Kawai F."/>
            <person name="Yokota A."/>
        </authorList>
    </citation>
    <scope>NUCLEOTIDE SEQUENCE [LARGE SCALE GENOMIC DNA]</scope>
    <source>
        <strain evidence="2 3">SM1T</strain>
    </source>
</reference>
<accession>A0A7K1GM68</accession>
<feature type="transmembrane region" description="Helical" evidence="1">
    <location>
        <begin position="81"/>
        <end position="101"/>
    </location>
</feature>
<dbReference type="EMBL" id="WMJY01000016">
    <property type="protein sequence ID" value="MTH29936.1"/>
    <property type="molecule type" value="Genomic_DNA"/>
</dbReference>
<keyword evidence="1" id="KW-0812">Transmembrane</keyword>
<organism evidence="2 3">
    <name type="scientific">Myroides pelagicus</name>
    <dbReference type="NCBI Taxonomy" id="270914"/>
    <lineage>
        <taxon>Bacteria</taxon>
        <taxon>Pseudomonadati</taxon>
        <taxon>Bacteroidota</taxon>
        <taxon>Flavobacteriia</taxon>
        <taxon>Flavobacteriales</taxon>
        <taxon>Flavobacteriaceae</taxon>
        <taxon>Myroides</taxon>
    </lineage>
</organism>